<dbReference type="SMART" id="SM00612">
    <property type="entry name" value="Kelch"/>
    <property type="match status" value="2"/>
</dbReference>
<dbReference type="SUPFAM" id="SSF117281">
    <property type="entry name" value="Kelch motif"/>
    <property type="match status" value="1"/>
</dbReference>
<feature type="domain" description="F-box" evidence="1">
    <location>
        <begin position="26"/>
        <end position="63"/>
    </location>
</feature>
<dbReference type="InterPro" id="IPR006652">
    <property type="entry name" value="Kelch_1"/>
</dbReference>
<organism evidence="2 3">
    <name type="scientific">Spirodela intermedia</name>
    <name type="common">Intermediate duckweed</name>
    <dbReference type="NCBI Taxonomy" id="51605"/>
    <lineage>
        <taxon>Eukaryota</taxon>
        <taxon>Viridiplantae</taxon>
        <taxon>Streptophyta</taxon>
        <taxon>Embryophyta</taxon>
        <taxon>Tracheophyta</taxon>
        <taxon>Spermatophyta</taxon>
        <taxon>Magnoliopsida</taxon>
        <taxon>Liliopsida</taxon>
        <taxon>Araceae</taxon>
        <taxon>Lemnoideae</taxon>
        <taxon>Spirodela</taxon>
    </lineage>
</organism>
<evidence type="ECO:0000259" key="1">
    <source>
        <dbReference type="Pfam" id="PF00646"/>
    </source>
</evidence>
<keyword evidence="3" id="KW-1185">Reference proteome</keyword>
<reference evidence="2" key="1">
    <citation type="submission" date="2020-02" db="EMBL/GenBank/DDBJ databases">
        <authorList>
            <person name="Scholz U."/>
            <person name="Mascher M."/>
            <person name="Fiebig A."/>
        </authorList>
    </citation>
    <scope>NUCLEOTIDE SEQUENCE</scope>
</reference>
<name>A0A7I8JW97_SPIIN</name>
<accession>A0A7I8JW97</accession>
<dbReference type="AlphaFoldDB" id="A0A7I8JW97"/>
<protein>
    <recommendedName>
        <fullName evidence="1">F-box domain-containing protein</fullName>
    </recommendedName>
</protein>
<dbReference type="PANTHER" id="PTHR47850:SF1">
    <property type="entry name" value="F-BOX_KELCH-REPEAT PROTEIN OR23"/>
    <property type="match status" value="1"/>
</dbReference>
<dbReference type="InterPro" id="IPR001810">
    <property type="entry name" value="F-box_dom"/>
</dbReference>
<sequence>MLPLPFGFSSMEAEGLNLASIGVLIPGLPNDVAAAILASLPVSHHARLRATSRAWRAILSTPPPLLASRRLRRPYHLLCIFPQDPSLVPPYLFDPSTLAWLPLPTIPCNPHSYGLSNFVPLSVGPHLYVLGGSHFDARAYPVDRPVPSAAVHRLDLARSHLYWCRLPDMLWPRGSFACAGVRGDGRGIGEQIIVAGGGSRHTMFPSDGSRVNTVERYDAGSGEWKAEAPMPRHRAGCVGWVCRGREGEEEEFWVMGGYGDYRTLGGVFRADVYCRDVVVMGLRSGKWREIGEMWQEGERRKLGPVVVVEGENGAVSAVFMLDHNDIFRYNADCNRWVKESTLRRRIPVGESCGFVAMGGELHVLTPTKPSFDLVEFRRLPKKKATLEIQVYNPVDRKWRLLTTSTPFYSAINFNIAASCTIKL</sequence>
<dbReference type="InterPro" id="IPR036047">
    <property type="entry name" value="F-box-like_dom_sf"/>
</dbReference>
<dbReference type="PANTHER" id="PTHR47850">
    <property type="entry name" value="F-BOX/KELCH-REPEAT PROTEIN OR23"/>
    <property type="match status" value="1"/>
</dbReference>
<dbReference type="InterPro" id="IPR015915">
    <property type="entry name" value="Kelch-typ_b-propeller"/>
</dbReference>
<dbReference type="Pfam" id="PF00646">
    <property type="entry name" value="F-box"/>
    <property type="match status" value="1"/>
</dbReference>
<dbReference type="EMBL" id="LR746264">
    <property type="protein sequence ID" value="CAA7388056.1"/>
    <property type="molecule type" value="Genomic_DNA"/>
</dbReference>
<dbReference type="Pfam" id="PF01344">
    <property type="entry name" value="Kelch_1"/>
    <property type="match status" value="1"/>
</dbReference>
<dbReference type="Gene3D" id="2.120.10.80">
    <property type="entry name" value="Kelch-type beta propeller"/>
    <property type="match status" value="1"/>
</dbReference>
<gene>
    <name evidence="2" type="ORF">SI8410_01000358</name>
</gene>
<evidence type="ECO:0000313" key="3">
    <source>
        <dbReference type="Proteomes" id="UP000663760"/>
    </source>
</evidence>
<dbReference type="OrthoDB" id="45365at2759"/>
<proteinExistence type="predicted"/>
<evidence type="ECO:0000313" key="2">
    <source>
        <dbReference type="EMBL" id="CAA7388056.1"/>
    </source>
</evidence>
<dbReference type="Proteomes" id="UP000663760">
    <property type="component" value="Chromosome 1"/>
</dbReference>
<dbReference type="SUPFAM" id="SSF81383">
    <property type="entry name" value="F-box domain"/>
    <property type="match status" value="1"/>
</dbReference>